<dbReference type="SMART" id="SM00225">
    <property type="entry name" value="BTB"/>
    <property type="match status" value="1"/>
</dbReference>
<evidence type="ECO:0000313" key="3">
    <source>
        <dbReference type="Proteomes" id="UP000008281"/>
    </source>
</evidence>
<dbReference type="EMBL" id="DS268430">
    <property type="protein sequence ID" value="EFO96355.1"/>
    <property type="molecule type" value="Genomic_DNA"/>
</dbReference>
<dbReference type="Proteomes" id="UP000008281">
    <property type="component" value="Unassembled WGS sequence"/>
</dbReference>
<dbReference type="PROSITE" id="PS50097">
    <property type="entry name" value="BTB"/>
    <property type="match status" value="1"/>
</dbReference>
<dbReference type="OrthoDB" id="437903at2759"/>
<sequence>MEQGPSSRSEVVPPHNENPKFKNLIVLIEGKPFFVNKKMLSRRSPILAELIDAMEPNQDTITLTDVDPSKFQNFLDFIHERRLSYNEGEFMDILEVAEKFSAFSTYNNCQHLVVISREIYPVDKLEIAIKFKFEDPLKCAIVDNFRSVYQLELVMSSEIILQDVYLMGLLFNRAISIRHSPTRFMGCNSLNSLNS</sequence>
<keyword evidence="3" id="KW-1185">Reference proteome</keyword>
<dbReference type="InterPro" id="IPR000210">
    <property type="entry name" value="BTB/POZ_dom"/>
</dbReference>
<dbReference type="AlphaFoldDB" id="E3M925"/>
<accession>E3M925</accession>
<organism evidence="3">
    <name type="scientific">Caenorhabditis remanei</name>
    <name type="common">Caenorhabditis vulgaris</name>
    <dbReference type="NCBI Taxonomy" id="31234"/>
    <lineage>
        <taxon>Eukaryota</taxon>
        <taxon>Metazoa</taxon>
        <taxon>Ecdysozoa</taxon>
        <taxon>Nematoda</taxon>
        <taxon>Chromadorea</taxon>
        <taxon>Rhabditida</taxon>
        <taxon>Rhabditina</taxon>
        <taxon>Rhabditomorpha</taxon>
        <taxon>Rhabditoidea</taxon>
        <taxon>Rhabditidae</taxon>
        <taxon>Peloderinae</taxon>
        <taxon>Caenorhabditis</taxon>
    </lineage>
</organism>
<protein>
    <recommendedName>
        <fullName evidence="1">BTB domain-containing protein</fullName>
    </recommendedName>
</protein>
<proteinExistence type="predicted"/>
<dbReference type="PANTHER" id="PTHR22743">
    <property type="entry name" value="MEPRIN/TRAF-LIKE MATH FAMILY-C.ELEGANS"/>
    <property type="match status" value="1"/>
</dbReference>
<dbReference type="InterPro" id="IPR052664">
    <property type="entry name" value="BTB-MATH_domain_protein"/>
</dbReference>
<gene>
    <name evidence="2" type="ORF">CRE_14608</name>
</gene>
<dbReference type="HOGENOM" id="CLU_1397525_0_0_1"/>
<dbReference type="CDD" id="cd18186">
    <property type="entry name" value="BTB_POZ_ZBTB_KLHL-like"/>
    <property type="match status" value="1"/>
</dbReference>
<dbReference type="InParanoid" id="E3M925"/>
<reference evidence="2" key="1">
    <citation type="submission" date="2007-07" db="EMBL/GenBank/DDBJ databases">
        <title>PCAP assembly of the Caenorhabditis remanei genome.</title>
        <authorList>
            <consortium name="The Caenorhabditis remanei Sequencing Consortium"/>
            <person name="Wilson R.K."/>
        </authorList>
    </citation>
    <scope>NUCLEOTIDE SEQUENCE [LARGE SCALE GENOMIC DNA]</scope>
    <source>
        <strain evidence="2">PB4641</strain>
    </source>
</reference>
<evidence type="ECO:0000313" key="2">
    <source>
        <dbReference type="EMBL" id="EFO96355.1"/>
    </source>
</evidence>
<feature type="domain" description="BTB" evidence="1">
    <location>
        <begin position="22"/>
        <end position="87"/>
    </location>
</feature>
<dbReference type="Pfam" id="PF00651">
    <property type="entry name" value="BTB"/>
    <property type="match status" value="1"/>
</dbReference>
<dbReference type="Gene3D" id="3.30.710.10">
    <property type="entry name" value="Potassium Channel Kv1.1, Chain A"/>
    <property type="match status" value="1"/>
</dbReference>
<dbReference type="PANTHER" id="PTHR22743:SF168">
    <property type="entry name" value="BTB DOMAIN-CONTAINING PROTEIN"/>
    <property type="match status" value="1"/>
</dbReference>
<evidence type="ECO:0000259" key="1">
    <source>
        <dbReference type="PROSITE" id="PS50097"/>
    </source>
</evidence>
<name>E3M925_CAERE</name>
<dbReference type="InterPro" id="IPR011333">
    <property type="entry name" value="SKP1/BTB/POZ_sf"/>
</dbReference>
<dbReference type="SUPFAM" id="SSF54695">
    <property type="entry name" value="POZ domain"/>
    <property type="match status" value="1"/>
</dbReference>